<dbReference type="InterPro" id="IPR043454">
    <property type="entry name" value="NPH3/RPT2-like"/>
</dbReference>
<dbReference type="Pfam" id="PF03000">
    <property type="entry name" value="NPH3"/>
    <property type="match status" value="1"/>
</dbReference>
<dbReference type="Proteomes" id="UP001358586">
    <property type="component" value="Chromosome 12"/>
</dbReference>
<comment type="similarity">
    <text evidence="2">Belongs to the NPH3 family.</text>
</comment>
<keyword evidence="1" id="KW-0833">Ubl conjugation pathway</keyword>
<evidence type="ECO:0000313" key="4">
    <source>
        <dbReference type="EMBL" id="KAK5776477.1"/>
    </source>
</evidence>
<keyword evidence="5" id="KW-1185">Reference proteome</keyword>
<accession>A0ABR0MT56</accession>
<gene>
    <name evidence="4" type="ORF">PVK06_044436</name>
</gene>
<proteinExistence type="inferred from homology"/>
<dbReference type="PROSITE" id="PS51649">
    <property type="entry name" value="NPH3"/>
    <property type="match status" value="1"/>
</dbReference>
<dbReference type="EMBL" id="JARKNE010000012">
    <property type="protein sequence ID" value="KAK5776477.1"/>
    <property type="molecule type" value="Genomic_DNA"/>
</dbReference>
<organism evidence="4 5">
    <name type="scientific">Gossypium arboreum</name>
    <name type="common">Tree cotton</name>
    <name type="synonym">Gossypium nanking</name>
    <dbReference type="NCBI Taxonomy" id="29729"/>
    <lineage>
        <taxon>Eukaryota</taxon>
        <taxon>Viridiplantae</taxon>
        <taxon>Streptophyta</taxon>
        <taxon>Embryophyta</taxon>
        <taxon>Tracheophyta</taxon>
        <taxon>Spermatophyta</taxon>
        <taxon>Magnoliopsida</taxon>
        <taxon>eudicotyledons</taxon>
        <taxon>Gunneridae</taxon>
        <taxon>Pentapetalae</taxon>
        <taxon>rosids</taxon>
        <taxon>malvids</taxon>
        <taxon>Malvales</taxon>
        <taxon>Malvaceae</taxon>
        <taxon>Malvoideae</taxon>
        <taxon>Gossypium</taxon>
    </lineage>
</organism>
<comment type="caution">
    <text evidence="4">The sequence shown here is derived from an EMBL/GenBank/DDBJ whole genome shotgun (WGS) entry which is preliminary data.</text>
</comment>
<reference evidence="4 5" key="1">
    <citation type="submission" date="2023-03" db="EMBL/GenBank/DDBJ databases">
        <title>WGS of Gossypium arboreum.</title>
        <authorList>
            <person name="Yu D."/>
        </authorList>
    </citation>
    <scope>NUCLEOTIDE SEQUENCE [LARGE SCALE GENOMIC DNA]</scope>
    <source>
        <tissue evidence="4">Leaf</tissue>
    </source>
</reference>
<evidence type="ECO:0000259" key="3">
    <source>
        <dbReference type="PROSITE" id="PS51649"/>
    </source>
</evidence>
<evidence type="ECO:0000256" key="2">
    <source>
        <dbReference type="PROSITE-ProRule" id="PRU00982"/>
    </source>
</evidence>
<name>A0ABR0MT56_GOSAR</name>
<protein>
    <recommendedName>
        <fullName evidence="3">NPH3 domain-containing protein</fullName>
    </recommendedName>
</protein>
<evidence type="ECO:0000313" key="5">
    <source>
        <dbReference type="Proteomes" id="UP001358586"/>
    </source>
</evidence>
<evidence type="ECO:0000256" key="1">
    <source>
        <dbReference type="ARBA" id="ARBA00022786"/>
    </source>
</evidence>
<dbReference type="PANTHER" id="PTHR32370">
    <property type="entry name" value="OS12G0117600 PROTEIN"/>
    <property type="match status" value="1"/>
</dbReference>
<feature type="domain" description="NPH3" evidence="3">
    <location>
        <begin position="80"/>
        <end position="314"/>
    </location>
</feature>
<dbReference type="InterPro" id="IPR027356">
    <property type="entry name" value="NPH3_dom"/>
</dbReference>
<sequence length="314" mass="35694">MKSIEEITYWTWSDLLATLKHCQDLQSSGIVERCLDSLVGRLAIPSEASPCASTSSLDSPGFWLACNTRSSLKHVFSQETWWFEDLSVLSPDMIEMLIKFMVSRKYNHVIIGRFLFHYQKSKFYTASPDVKHLVLETVIDMLYTFDTNSISCKSLFRIYRLVLNRSISKNGRNKLECMIGSQLDQATLDNMLIPSPYWASYLYDVNLVLRFLKAFLCREDQQISPMRIKKVGSLVDMYIAEVAPDPCLKSSKFLALVVALPDSARGSSNELYHAIDIYLEGDGIGESVQENAERDGQNHEIKSSSPREQCKIIA</sequence>